<evidence type="ECO:0000313" key="5">
    <source>
        <dbReference type="EMBL" id="PRD49656.1"/>
    </source>
</evidence>
<organism evidence="5 6">
    <name type="scientific">Phyllobacterium myrsinacearum</name>
    <dbReference type="NCBI Taxonomy" id="28101"/>
    <lineage>
        <taxon>Bacteria</taxon>
        <taxon>Pseudomonadati</taxon>
        <taxon>Pseudomonadota</taxon>
        <taxon>Alphaproteobacteria</taxon>
        <taxon>Hyphomicrobiales</taxon>
        <taxon>Phyllobacteriaceae</taxon>
        <taxon>Phyllobacterium</taxon>
    </lineage>
</organism>
<dbReference type="PRINTS" id="PR01415">
    <property type="entry name" value="ANKYRIN"/>
</dbReference>
<dbReference type="Pfam" id="PF12796">
    <property type="entry name" value="Ank_2"/>
    <property type="match status" value="1"/>
</dbReference>
<dbReference type="InterPro" id="IPR002110">
    <property type="entry name" value="Ankyrin_rpt"/>
</dbReference>
<dbReference type="PANTHER" id="PTHR24171">
    <property type="entry name" value="ANKYRIN REPEAT DOMAIN-CONTAINING PROTEIN 39-RELATED"/>
    <property type="match status" value="1"/>
</dbReference>
<dbReference type="Gene3D" id="1.25.40.20">
    <property type="entry name" value="Ankyrin repeat-containing domain"/>
    <property type="match status" value="1"/>
</dbReference>
<keyword evidence="4" id="KW-0812">Transmembrane</keyword>
<keyword evidence="6" id="KW-1185">Reference proteome</keyword>
<dbReference type="InterPro" id="IPR036770">
    <property type="entry name" value="Ankyrin_rpt-contain_sf"/>
</dbReference>
<evidence type="ECO:0000256" key="4">
    <source>
        <dbReference type="SAM" id="Phobius"/>
    </source>
</evidence>
<dbReference type="Proteomes" id="UP000238563">
    <property type="component" value="Unassembled WGS sequence"/>
</dbReference>
<evidence type="ECO:0000256" key="1">
    <source>
        <dbReference type="ARBA" id="ARBA00022737"/>
    </source>
</evidence>
<comment type="caution">
    <text evidence="5">The sequence shown here is derived from an EMBL/GenBank/DDBJ whole genome shotgun (WGS) entry which is preliminary data.</text>
</comment>
<evidence type="ECO:0000313" key="6">
    <source>
        <dbReference type="Proteomes" id="UP000238563"/>
    </source>
</evidence>
<dbReference type="SMART" id="SM00248">
    <property type="entry name" value="ANK"/>
    <property type="match status" value="3"/>
</dbReference>
<dbReference type="PROSITE" id="PS50297">
    <property type="entry name" value="ANK_REP_REGION"/>
    <property type="match status" value="2"/>
</dbReference>
<feature type="transmembrane region" description="Helical" evidence="4">
    <location>
        <begin position="20"/>
        <end position="42"/>
    </location>
</feature>
<keyword evidence="2 3" id="KW-0040">ANK repeat</keyword>
<keyword evidence="4" id="KW-0472">Membrane</keyword>
<reference evidence="5 6" key="1">
    <citation type="submission" date="2018-02" db="EMBL/GenBank/DDBJ databases">
        <title>The draft genome of Phyllobacterium myrsinacearum DSM5892.</title>
        <authorList>
            <person name="Li L."/>
            <person name="Liu L."/>
            <person name="Zhang X."/>
            <person name="Wang T."/>
        </authorList>
    </citation>
    <scope>NUCLEOTIDE SEQUENCE [LARGE SCALE GENOMIC DNA]</scope>
    <source>
        <strain evidence="5 6">DSM 5892</strain>
    </source>
</reference>
<dbReference type="PANTHER" id="PTHR24171:SF8">
    <property type="entry name" value="BRCA1-ASSOCIATED RING DOMAIN PROTEIN 1"/>
    <property type="match status" value="1"/>
</dbReference>
<dbReference type="PROSITE" id="PS50088">
    <property type="entry name" value="ANK_REPEAT"/>
    <property type="match status" value="2"/>
</dbReference>
<name>A0A2S9JA25_9HYPH</name>
<dbReference type="EMBL" id="PVBT01000010">
    <property type="protein sequence ID" value="PRD49656.1"/>
    <property type="molecule type" value="Genomic_DNA"/>
</dbReference>
<protein>
    <submittedName>
        <fullName evidence="5">Ankyrin repeat domain-containing protein</fullName>
    </submittedName>
</protein>
<evidence type="ECO:0000256" key="2">
    <source>
        <dbReference type="ARBA" id="ARBA00023043"/>
    </source>
</evidence>
<dbReference type="OrthoDB" id="7837736at2"/>
<evidence type="ECO:0000256" key="3">
    <source>
        <dbReference type="PROSITE-ProRule" id="PRU00023"/>
    </source>
</evidence>
<accession>A0A2S9JA25</accession>
<feature type="repeat" description="ANK" evidence="3">
    <location>
        <begin position="126"/>
        <end position="159"/>
    </location>
</feature>
<feature type="repeat" description="ANK" evidence="3">
    <location>
        <begin position="92"/>
        <end position="124"/>
    </location>
</feature>
<keyword evidence="4" id="KW-1133">Transmembrane helix</keyword>
<dbReference type="GO" id="GO:0004842">
    <property type="term" value="F:ubiquitin-protein transferase activity"/>
    <property type="evidence" value="ECO:0007669"/>
    <property type="project" value="TreeGrafter"/>
</dbReference>
<dbReference type="SUPFAM" id="SSF48403">
    <property type="entry name" value="Ankyrin repeat"/>
    <property type="match status" value="1"/>
</dbReference>
<keyword evidence="1" id="KW-0677">Repeat</keyword>
<dbReference type="AlphaFoldDB" id="A0A2S9JA25"/>
<gene>
    <name evidence="5" type="ORF">C5750_24865</name>
</gene>
<sequence length="179" mass="18445">MTDAIQIGEDDSVPRLFSSVVLFGLALTAVSAIVPVSGASAAPSAAQCKKLDPNGRDMGGDTHFSIAIRDKKADLVAKMLACGADVNQKTQEGWAPLHTAAYYGPASVIDLLVSKGAKVNIVGDYDKMTPLHMAASYSDDPAVVQALLKHGADKSARTAGGKTALELAADKPAIAALLK</sequence>
<proteinExistence type="predicted"/>
<dbReference type="GO" id="GO:0085020">
    <property type="term" value="P:protein K6-linked ubiquitination"/>
    <property type="evidence" value="ECO:0007669"/>
    <property type="project" value="TreeGrafter"/>
</dbReference>